<dbReference type="InterPro" id="IPR025306">
    <property type="entry name" value="Zn-bnd_dom_prob"/>
</dbReference>
<evidence type="ECO:0000259" key="1">
    <source>
        <dbReference type="Pfam" id="PF13451"/>
    </source>
</evidence>
<accession>A0A0G0Y6T3</accession>
<feature type="domain" description="Probable zinc-binding" evidence="1">
    <location>
        <begin position="2"/>
        <end position="47"/>
    </location>
</feature>
<evidence type="ECO:0000259" key="2">
    <source>
        <dbReference type="Pfam" id="PF23477"/>
    </source>
</evidence>
<organism evidence="3 4">
    <name type="scientific">Candidatus Amesbacteria bacterium GW2011_GWA2_42_12</name>
    <dbReference type="NCBI Taxonomy" id="1618356"/>
    <lineage>
        <taxon>Bacteria</taxon>
        <taxon>Candidatus Amesiibacteriota</taxon>
    </lineage>
</organism>
<dbReference type="EMBL" id="LCCN01000007">
    <property type="protein sequence ID" value="KKS32427.1"/>
    <property type="molecule type" value="Genomic_DNA"/>
</dbReference>
<proteinExistence type="predicted"/>
<protein>
    <submittedName>
        <fullName evidence="3">Uncharacterized protein</fullName>
    </submittedName>
</protein>
<comment type="caution">
    <text evidence="3">The sequence shown here is derived from an EMBL/GenBank/DDBJ whole genome shotgun (WGS) entry which is preliminary data.</text>
</comment>
<dbReference type="AlphaFoldDB" id="A0A0G0Y6T3"/>
<reference evidence="3 4" key="1">
    <citation type="journal article" date="2015" name="Nature">
        <title>rRNA introns, odd ribosomes, and small enigmatic genomes across a large radiation of phyla.</title>
        <authorList>
            <person name="Brown C.T."/>
            <person name="Hug L.A."/>
            <person name="Thomas B.C."/>
            <person name="Sharon I."/>
            <person name="Castelle C.J."/>
            <person name="Singh A."/>
            <person name="Wilkins M.J."/>
            <person name="Williams K.H."/>
            <person name="Banfield J.F."/>
        </authorList>
    </citation>
    <scope>NUCLEOTIDE SEQUENCE [LARGE SCALE GENOMIC DNA]</scope>
</reference>
<feature type="domain" description="CxxC-x17-CxxC" evidence="2">
    <location>
        <begin position="55"/>
        <end position="91"/>
    </location>
</feature>
<evidence type="ECO:0000313" key="3">
    <source>
        <dbReference type="EMBL" id="KKS32427.1"/>
    </source>
</evidence>
<dbReference type="Pfam" id="PF13451">
    <property type="entry name" value="zf_Tbcl"/>
    <property type="match status" value="1"/>
</dbReference>
<sequence length="92" mass="10399">MQDQNLTCKDCGNPFVWTAGEQQFYQDKGFTNPPSRCPNCRQNKKASMSGNGGNRQDYPITCSNCGKQDTVPFEPKGDKPVLCRDCFKKNRK</sequence>
<gene>
    <name evidence="3" type="ORF">UU93_C0007G0032</name>
</gene>
<name>A0A0G0Y6T3_9BACT</name>
<evidence type="ECO:0000313" key="4">
    <source>
        <dbReference type="Proteomes" id="UP000034160"/>
    </source>
</evidence>
<dbReference type="STRING" id="1618356.UU93_C0007G0032"/>
<dbReference type="NCBIfam" id="TIGR04272">
    <property type="entry name" value="cxxc_cxxc_Mbark"/>
    <property type="match status" value="1"/>
</dbReference>
<dbReference type="PATRIC" id="fig|1618356.3.peg.446"/>
<dbReference type="Proteomes" id="UP000034160">
    <property type="component" value="Unassembled WGS sequence"/>
</dbReference>
<dbReference type="Pfam" id="PF23477">
    <property type="entry name" value="zf_Tbcl_2"/>
    <property type="match status" value="1"/>
</dbReference>
<dbReference type="InterPro" id="IPR026363">
    <property type="entry name" value="CxxC-x17-CxxC_dom"/>
</dbReference>